<evidence type="ECO:0000313" key="1">
    <source>
        <dbReference type="EMBL" id="MBW0492005.1"/>
    </source>
</evidence>
<proteinExistence type="predicted"/>
<protein>
    <submittedName>
        <fullName evidence="1">Uncharacterized protein</fullName>
    </submittedName>
</protein>
<dbReference type="Proteomes" id="UP000765509">
    <property type="component" value="Unassembled WGS sequence"/>
</dbReference>
<name>A0A9Q3CZN8_9BASI</name>
<organism evidence="1 2">
    <name type="scientific">Austropuccinia psidii MF-1</name>
    <dbReference type="NCBI Taxonomy" id="1389203"/>
    <lineage>
        <taxon>Eukaryota</taxon>
        <taxon>Fungi</taxon>
        <taxon>Dikarya</taxon>
        <taxon>Basidiomycota</taxon>
        <taxon>Pucciniomycotina</taxon>
        <taxon>Pucciniomycetes</taxon>
        <taxon>Pucciniales</taxon>
        <taxon>Sphaerophragmiaceae</taxon>
        <taxon>Austropuccinia</taxon>
    </lineage>
</organism>
<evidence type="ECO:0000313" key="2">
    <source>
        <dbReference type="Proteomes" id="UP000765509"/>
    </source>
</evidence>
<sequence length="169" mass="18776">MVTLSELHYAFLNQLPRPITHLEGSLQPLFLTIHGGYQKTIQEPQLPGSAGVGYFFPIVFPQGNIDPGSFKGNFNALVFIKSVVKASSTPWTTQLVHTGCIQETCMKLAIWANLYSTVKAQVTQFNSQDGQICIDPNQSILLGNQPSRTSLQLFTYTHHLFFPVDFSPC</sequence>
<accession>A0A9Q3CZN8</accession>
<dbReference type="EMBL" id="AVOT02011374">
    <property type="protein sequence ID" value="MBW0492005.1"/>
    <property type="molecule type" value="Genomic_DNA"/>
</dbReference>
<gene>
    <name evidence="1" type="ORF">O181_031720</name>
</gene>
<keyword evidence="2" id="KW-1185">Reference proteome</keyword>
<dbReference type="AlphaFoldDB" id="A0A9Q3CZN8"/>
<reference evidence="1" key="1">
    <citation type="submission" date="2021-03" db="EMBL/GenBank/DDBJ databases">
        <title>Draft genome sequence of rust myrtle Austropuccinia psidii MF-1, a brazilian biotype.</title>
        <authorList>
            <person name="Quecine M.C."/>
            <person name="Pachon D.M.R."/>
            <person name="Bonatelli M.L."/>
            <person name="Correr F.H."/>
            <person name="Franceschini L.M."/>
            <person name="Leite T.F."/>
            <person name="Margarido G.R.A."/>
            <person name="Almeida C.A."/>
            <person name="Ferrarezi J.A."/>
            <person name="Labate C.A."/>
        </authorList>
    </citation>
    <scope>NUCLEOTIDE SEQUENCE</scope>
    <source>
        <strain evidence="1">MF-1</strain>
    </source>
</reference>
<comment type="caution">
    <text evidence="1">The sequence shown here is derived from an EMBL/GenBank/DDBJ whole genome shotgun (WGS) entry which is preliminary data.</text>
</comment>